<name>A0A9X2AYS1_9VIBR</name>
<dbReference type="Proteomes" id="UP001139488">
    <property type="component" value="Unassembled WGS sequence"/>
</dbReference>
<evidence type="ECO:0000313" key="2">
    <source>
        <dbReference type="Proteomes" id="UP001139488"/>
    </source>
</evidence>
<accession>A0A9X2AYS1</accession>
<keyword evidence="2" id="KW-1185">Reference proteome</keyword>
<dbReference type="AlphaFoldDB" id="A0A9X2AYS1"/>
<comment type="caution">
    <text evidence="1">The sequence shown here is derived from an EMBL/GenBank/DDBJ whole genome shotgun (WGS) entry which is preliminary data.</text>
</comment>
<proteinExistence type="predicted"/>
<sequence>MHTTSLQLDAKAQDIVCDLLEGLEQENGWFKMTVRYAALIDAKLKQHQYIGRVVWFSDVDFIEKEIEYS</sequence>
<gene>
    <name evidence="1" type="ORF">LNL84_08645</name>
</gene>
<organism evidence="1 2">
    <name type="scientific">Vibrio gelatinilyticus</name>
    <dbReference type="NCBI Taxonomy" id="2893468"/>
    <lineage>
        <taxon>Bacteria</taxon>
        <taxon>Pseudomonadati</taxon>
        <taxon>Pseudomonadota</taxon>
        <taxon>Gammaproteobacteria</taxon>
        <taxon>Vibrionales</taxon>
        <taxon>Vibrionaceae</taxon>
        <taxon>Vibrio</taxon>
    </lineage>
</organism>
<protein>
    <submittedName>
        <fullName evidence="1">Uncharacterized protein</fullName>
    </submittedName>
</protein>
<evidence type="ECO:0000313" key="1">
    <source>
        <dbReference type="EMBL" id="MCJ2376903.1"/>
    </source>
</evidence>
<dbReference type="EMBL" id="JAJNNZ010000005">
    <property type="protein sequence ID" value="MCJ2376903.1"/>
    <property type="molecule type" value="Genomic_DNA"/>
</dbReference>
<reference evidence="1" key="1">
    <citation type="submission" date="2021-11" db="EMBL/GenBank/DDBJ databases">
        <title>Vibrio ZSDE26 sp. nov. and Vibrio ZSDZ34 sp. nov., isolated from coastal seawater in Qingdao.</title>
        <authorList>
            <person name="Zhang P."/>
        </authorList>
    </citation>
    <scope>NUCLEOTIDE SEQUENCE</scope>
    <source>
        <strain evidence="1">ZSDZ34</strain>
    </source>
</reference>
<dbReference type="RefSeq" id="WP_244356823.1">
    <property type="nucleotide sequence ID" value="NZ_JAJNNZ010000005.1"/>
</dbReference>